<evidence type="ECO:0000313" key="3">
    <source>
        <dbReference type="EMBL" id="KAL0902650.1"/>
    </source>
</evidence>
<dbReference type="AlphaFoldDB" id="A0ABD0TSY8"/>
<evidence type="ECO:0000313" key="2">
    <source>
        <dbReference type="EMBL" id="KAL0852291.1"/>
    </source>
</evidence>
<gene>
    <name evidence="3" type="ORF">ABMA27_000474</name>
    <name evidence="2" type="ORF">ABMA28_000499</name>
</gene>
<evidence type="ECO:0000313" key="5">
    <source>
        <dbReference type="Proteomes" id="UP001549921"/>
    </source>
</evidence>
<accession>A0ABD0TSY8</accession>
<name>A0ABD0TSY8_LOXSC</name>
<keyword evidence="4" id="KW-1185">Reference proteome</keyword>
<feature type="region of interest" description="Disordered" evidence="1">
    <location>
        <begin position="1"/>
        <end position="33"/>
    </location>
</feature>
<dbReference type="Proteomes" id="UP001549921">
    <property type="component" value="Unassembled WGS sequence"/>
</dbReference>
<comment type="caution">
    <text evidence="2">The sequence shown here is derived from an EMBL/GenBank/DDBJ whole genome shotgun (WGS) entry which is preliminary data.</text>
</comment>
<evidence type="ECO:0000256" key="1">
    <source>
        <dbReference type="SAM" id="MobiDB-lite"/>
    </source>
</evidence>
<organism evidence="2 5">
    <name type="scientific">Loxostege sticticalis</name>
    <name type="common">Beet webworm moth</name>
    <dbReference type="NCBI Taxonomy" id="481309"/>
    <lineage>
        <taxon>Eukaryota</taxon>
        <taxon>Metazoa</taxon>
        <taxon>Ecdysozoa</taxon>
        <taxon>Arthropoda</taxon>
        <taxon>Hexapoda</taxon>
        <taxon>Insecta</taxon>
        <taxon>Pterygota</taxon>
        <taxon>Neoptera</taxon>
        <taxon>Endopterygota</taxon>
        <taxon>Lepidoptera</taxon>
        <taxon>Glossata</taxon>
        <taxon>Ditrysia</taxon>
        <taxon>Pyraloidea</taxon>
        <taxon>Crambidae</taxon>
        <taxon>Pyraustinae</taxon>
        <taxon>Loxostege</taxon>
    </lineage>
</organism>
<proteinExistence type="predicted"/>
<feature type="compositionally biased region" description="Basic and acidic residues" evidence="1">
    <location>
        <begin position="10"/>
        <end position="33"/>
    </location>
</feature>
<dbReference type="EMBL" id="JBEUOH010000001">
    <property type="protein sequence ID" value="KAL0902650.1"/>
    <property type="molecule type" value="Genomic_DNA"/>
</dbReference>
<dbReference type="Proteomes" id="UP001549920">
    <property type="component" value="Unassembled WGS sequence"/>
</dbReference>
<dbReference type="EMBL" id="JBEDNZ010000001">
    <property type="protein sequence ID" value="KAL0852291.1"/>
    <property type="molecule type" value="Genomic_DNA"/>
</dbReference>
<reference evidence="4 5" key="1">
    <citation type="submission" date="2024-06" db="EMBL/GenBank/DDBJ databases">
        <title>A chromosome-level genome assembly of beet webworm, Loxostege sticticalis.</title>
        <authorList>
            <person name="Zhang Y."/>
        </authorList>
    </citation>
    <scope>NUCLEOTIDE SEQUENCE [LARGE SCALE GENOMIC DNA]</scope>
    <source>
        <strain evidence="3">AQ026</strain>
        <strain evidence="2">AQ028</strain>
        <tissue evidence="2">Male pupae</tissue>
        <tissue evidence="3">Whole body</tissue>
    </source>
</reference>
<protein>
    <submittedName>
        <fullName evidence="2">Uncharacterized protein</fullName>
    </submittedName>
</protein>
<evidence type="ECO:0000313" key="4">
    <source>
        <dbReference type="Proteomes" id="UP001549920"/>
    </source>
</evidence>
<sequence>MPYTLADLDAIYRDPTQERPAPRAGETHTQDSLEQDLKALQETLEKDMLEMERGGGGILPPAPQCPQVMEEESLELQEIMVDNVVASEVVLEDDVFDREELLDDDPQDALKDDFD</sequence>